<proteinExistence type="predicted"/>
<keyword evidence="2" id="KW-0472">Membrane</keyword>
<evidence type="ECO:0000256" key="1">
    <source>
        <dbReference type="SAM" id="MobiDB-lite"/>
    </source>
</evidence>
<evidence type="ECO:0000256" key="2">
    <source>
        <dbReference type="SAM" id="Phobius"/>
    </source>
</evidence>
<dbReference type="Proteomes" id="UP000039865">
    <property type="component" value="Unassembled WGS sequence"/>
</dbReference>
<keyword evidence="4" id="KW-1185">Reference proteome</keyword>
<dbReference type="AlphaFoldDB" id="A0A078A1I9"/>
<dbReference type="EMBL" id="CCKQ01004168">
    <property type="protein sequence ID" value="CDW75318.1"/>
    <property type="molecule type" value="Genomic_DNA"/>
</dbReference>
<feature type="compositionally biased region" description="Polar residues" evidence="1">
    <location>
        <begin position="32"/>
        <end position="45"/>
    </location>
</feature>
<accession>A0A078A1I9</accession>
<evidence type="ECO:0008006" key="5">
    <source>
        <dbReference type="Google" id="ProtNLM"/>
    </source>
</evidence>
<gene>
    <name evidence="3" type="primary">Contig738.g817</name>
    <name evidence="3" type="ORF">STYLEM_4305</name>
</gene>
<feature type="compositionally biased region" description="Polar residues" evidence="1">
    <location>
        <begin position="86"/>
        <end position="99"/>
    </location>
</feature>
<keyword evidence="2" id="KW-1133">Transmembrane helix</keyword>
<evidence type="ECO:0000313" key="4">
    <source>
        <dbReference type="Proteomes" id="UP000039865"/>
    </source>
</evidence>
<evidence type="ECO:0000313" key="3">
    <source>
        <dbReference type="EMBL" id="CDW75318.1"/>
    </source>
</evidence>
<dbReference type="OrthoDB" id="325622at2759"/>
<organism evidence="3 4">
    <name type="scientific">Stylonychia lemnae</name>
    <name type="common">Ciliate</name>
    <dbReference type="NCBI Taxonomy" id="5949"/>
    <lineage>
        <taxon>Eukaryota</taxon>
        <taxon>Sar</taxon>
        <taxon>Alveolata</taxon>
        <taxon>Ciliophora</taxon>
        <taxon>Intramacronucleata</taxon>
        <taxon>Spirotrichea</taxon>
        <taxon>Stichotrichia</taxon>
        <taxon>Sporadotrichida</taxon>
        <taxon>Oxytrichidae</taxon>
        <taxon>Stylonychinae</taxon>
        <taxon>Stylonychia</taxon>
    </lineage>
</organism>
<name>A0A078A1I9_STYLE</name>
<feature type="region of interest" description="Disordered" evidence="1">
    <location>
        <begin position="86"/>
        <end position="118"/>
    </location>
</feature>
<feature type="region of interest" description="Disordered" evidence="1">
    <location>
        <begin position="1"/>
        <end position="54"/>
    </location>
</feature>
<sequence length="262" mass="29576">MSASQSQTENKQIQNQQTGSLKIDNKDDHLQSNDNPHCGNMTNNSKSHDQDKQIVPQIFEITNRLEIGGKSVPNGDSKETVSNAATYSSSFDNSSRQQNKGSKKKSEHGKSSKAQVSSDFIKTKANLPQIKGLLNNLAQQSSQDEMLQPIQGTEFSIQEFILQRHVLIFLGSVATVGACCLLSQCLVRMSKNYRLQLNKYYSKKRYEKAKLIQQYLNQEEQVTYDQAELDEEMLRKAEEEQLLQEQNNIGEDIGGDILAQQR</sequence>
<feature type="transmembrane region" description="Helical" evidence="2">
    <location>
        <begin position="166"/>
        <end position="187"/>
    </location>
</feature>
<reference evidence="3 4" key="1">
    <citation type="submission" date="2014-06" db="EMBL/GenBank/DDBJ databases">
        <authorList>
            <person name="Swart Estienne"/>
        </authorList>
    </citation>
    <scope>NUCLEOTIDE SEQUENCE [LARGE SCALE GENOMIC DNA]</scope>
    <source>
        <strain evidence="3 4">130c</strain>
    </source>
</reference>
<feature type="compositionally biased region" description="Polar residues" evidence="1">
    <location>
        <begin position="1"/>
        <end position="20"/>
    </location>
</feature>
<keyword evidence="2" id="KW-0812">Transmembrane</keyword>
<dbReference type="InParanoid" id="A0A078A1I9"/>
<protein>
    <recommendedName>
        <fullName evidence="5">Transmembrane protein</fullName>
    </recommendedName>
</protein>